<keyword evidence="1" id="KW-0175">Coiled coil</keyword>
<keyword evidence="3" id="KW-0812">Transmembrane</keyword>
<feature type="transmembrane region" description="Helical" evidence="3">
    <location>
        <begin position="668"/>
        <end position="688"/>
    </location>
</feature>
<feature type="transmembrane region" description="Helical" evidence="3">
    <location>
        <begin position="599"/>
        <end position="627"/>
    </location>
</feature>
<dbReference type="AlphaFoldDB" id="A0A9P6ZPZ2"/>
<evidence type="ECO:0000256" key="1">
    <source>
        <dbReference type="SAM" id="Coils"/>
    </source>
</evidence>
<feature type="compositionally biased region" description="Polar residues" evidence="2">
    <location>
        <begin position="43"/>
        <end position="52"/>
    </location>
</feature>
<dbReference type="OrthoDB" id="2649219at2759"/>
<keyword evidence="3" id="KW-1133">Transmembrane helix</keyword>
<feature type="coiled-coil region" evidence="1">
    <location>
        <begin position="968"/>
        <end position="1009"/>
    </location>
</feature>
<keyword evidence="5" id="KW-1185">Reference proteome</keyword>
<feature type="compositionally biased region" description="Polar residues" evidence="2">
    <location>
        <begin position="23"/>
        <end position="34"/>
    </location>
</feature>
<dbReference type="Proteomes" id="UP000714275">
    <property type="component" value="Unassembled WGS sequence"/>
</dbReference>
<feature type="transmembrane region" description="Helical" evidence="3">
    <location>
        <begin position="482"/>
        <end position="504"/>
    </location>
</feature>
<evidence type="ECO:0000256" key="3">
    <source>
        <dbReference type="SAM" id="Phobius"/>
    </source>
</evidence>
<evidence type="ECO:0000313" key="5">
    <source>
        <dbReference type="Proteomes" id="UP000714275"/>
    </source>
</evidence>
<comment type="caution">
    <text evidence="4">The sequence shown here is derived from an EMBL/GenBank/DDBJ whole genome shotgun (WGS) entry which is preliminary data.</text>
</comment>
<dbReference type="EMBL" id="JABBWD010000042">
    <property type="protein sequence ID" value="KAG1774373.1"/>
    <property type="molecule type" value="Genomic_DNA"/>
</dbReference>
<sequence length="1036" mass="116142">MQSPAVESTTISYHCAAGEMTGRQRTAQRDNTQCLHPYRDSRPTTLSSSSAPHTFCSPALSPEDLESVICQSETTTHSGRADPPKITDYLPEEIEVIESARRKVVMDMLMTIGWNKNSTKKQKQSMHKYAREVVDEVKVSLDYPGPDTTSAVTTLVIQGLTYCRSRLMDNAEKECPPHYRDWFKPQDKSLSVEARRQYMRERKIVTYDSNVTHTYFLHAYINGRLVLFSHGGLAVVHLKTWYLDESSPLFDNNLRPMLTTTTCPMLSMSAIAVMCFIDRYVEGRLSKSGNVLRFASNPYADKYHNINKSMEAASNSDLHREPMKSYFQYLHDKGIRLLSDKLGLTSPTLIYIPTSLDELEPPSEAVNPATSHNAVSRFPVLPQREQTGPSATWSSAALYAQEGFVADQSALALYSEAEGSTYTQSDMYTPLAQESYTNLSMNSVDDLSLEAAQGTSSGWSGSSETTDSTFWSDPDVIHTRPWLVLGSVLSLACLTIVLTLTFPLTKHDVVPAPEQQKLSVLLHQYVLTGVAHEEEVERQRRHMRDVHYDAVGIAENGNQDFENGHQRVDVIEETEPTEITPLIPQHAPPAPSGEEQDAIGWWIAQLLVVVLLSVIPVSHITVIVLFGMNQTFIDGTSPFGVVIYAVVSMLALLVVLPLAPFSMDMHRWLNGIILTIFILSTLYTNFAFPFSQEMPLKVYFAQSVDLDMSRVVTALTGPHQFLSTVIIPRFLSAFDQALNCTDALDKPDLQTCKWAVGDVPSLSRHYGQGPTVLPGERDTVHYVTLQKDIDLKDLHTRLDKMTKQLSQIRVSLIGAESSKVHLQERVDQLACRLQGNEEKLAVYERRPSVANGAASPTEQDLPREQQLRQEVAELRSALKVAQVNLTAACSHMQQFQEISQANEVALSALNAAHDQYKTETEAQISKNELEYKALQDKLRSVDDDAIKGAACCIEKDAERDKCGFVDMINRLKEDATQHYDEVQSLRNSIRQARQKHQTQETRVRKLRSSETCNNAFQDRLTQQLQLAQSDIERETA</sequence>
<keyword evidence="3" id="KW-0472">Membrane</keyword>
<dbReference type="GO" id="GO:0017056">
    <property type="term" value="F:structural constituent of nuclear pore"/>
    <property type="evidence" value="ECO:0007669"/>
    <property type="project" value="TreeGrafter"/>
</dbReference>
<organism evidence="4 5">
    <name type="scientific">Suillus placidus</name>
    <dbReference type="NCBI Taxonomy" id="48579"/>
    <lineage>
        <taxon>Eukaryota</taxon>
        <taxon>Fungi</taxon>
        <taxon>Dikarya</taxon>
        <taxon>Basidiomycota</taxon>
        <taxon>Agaricomycotina</taxon>
        <taxon>Agaricomycetes</taxon>
        <taxon>Agaricomycetidae</taxon>
        <taxon>Boletales</taxon>
        <taxon>Suillineae</taxon>
        <taxon>Suillaceae</taxon>
        <taxon>Suillus</taxon>
    </lineage>
</organism>
<reference evidence="4" key="1">
    <citation type="journal article" date="2020" name="New Phytol.">
        <title>Comparative genomics reveals dynamic genome evolution in host specialist ectomycorrhizal fungi.</title>
        <authorList>
            <person name="Lofgren L.A."/>
            <person name="Nguyen N.H."/>
            <person name="Vilgalys R."/>
            <person name="Ruytinx J."/>
            <person name="Liao H.L."/>
            <person name="Branco S."/>
            <person name="Kuo A."/>
            <person name="LaButti K."/>
            <person name="Lipzen A."/>
            <person name="Andreopoulos W."/>
            <person name="Pangilinan J."/>
            <person name="Riley R."/>
            <person name="Hundley H."/>
            <person name="Na H."/>
            <person name="Barry K."/>
            <person name="Grigoriev I.V."/>
            <person name="Stajich J.E."/>
            <person name="Kennedy P.G."/>
        </authorList>
    </citation>
    <scope>NUCLEOTIDE SEQUENCE</scope>
    <source>
        <strain evidence="4">DOB743</strain>
    </source>
</reference>
<dbReference type="GO" id="GO:0006406">
    <property type="term" value="P:mRNA export from nucleus"/>
    <property type="evidence" value="ECO:0007669"/>
    <property type="project" value="TreeGrafter"/>
</dbReference>
<dbReference type="PANTHER" id="PTHR18898:SF2">
    <property type="entry name" value="NUCLEOPROTEIN TPR"/>
    <property type="match status" value="1"/>
</dbReference>
<evidence type="ECO:0000313" key="4">
    <source>
        <dbReference type="EMBL" id="KAG1774373.1"/>
    </source>
</evidence>
<accession>A0A9P6ZPZ2</accession>
<evidence type="ECO:0000256" key="2">
    <source>
        <dbReference type="SAM" id="MobiDB-lite"/>
    </source>
</evidence>
<name>A0A9P6ZPZ2_9AGAM</name>
<feature type="transmembrane region" description="Helical" evidence="3">
    <location>
        <begin position="639"/>
        <end position="662"/>
    </location>
</feature>
<feature type="coiled-coil region" evidence="1">
    <location>
        <begin position="819"/>
        <end position="884"/>
    </location>
</feature>
<protein>
    <submittedName>
        <fullName evidence="4">Uncharacterized protein</fullName>
    </submittedName>
</protein>
<feature type="region of interest" description="Disordered" evidence="2">
    <location>
        <begin position="20"/>
        <end position="55"/>
    </location>
</feature>
<feature type="coiled-coil region" evidence="1">
    <location>
        <begin position="917"/>
        <end position="944"/>
    </location>
</feature>
<proteinExistence type="predicted"/>
<dbReference type="GO" id="GO:0005643">
    <property type="term" value="C:nuclear pore"/>
    <property type="evidence" value="ECO:0007669"/>
    <property type="project" value="TreeGrafter"/>
</dbReference>
<gene>
    <name evidence="4" type="ORF">EV702DRAFT_1200386</name>
</gene>
<dbReference type="PANTHER" id="PTHR18898">
    <property type="entry name" value="NUCLEOPROTEIN TPR-RELATED"/>
    <property type="match status" value="1"/>
</dbReference>